<keyword evidence="2" id="KW-0863">Zinc-finger</keyword>
<gene>
    <name evidence="6" type="ORF">IAC10_14310</name>
</gene>
<keyword evidence="4" id="KW-0812">Transmembrane</keyword>
<keyword evidence="4" id="KW-0472">Membrane</keyword>
<evidence type="ECO:0000313" key="7">
    <source>
        <dbReference type="Proteomes" id="UP000823928"/>
    </source>
</evidence>
<evidence type="ECO:0000313" key="6">
    <source>
        <dbReference type="EMBL" id="HIS37773.1"/>
    </source>
</evidence>
<dbReference type="InterPro" id="IPR032675">
    <property type="entry name" value="LRR_dom_sf"/>
</dbReference>
<evidence type="ECO:0000259" key="5">
    <source>
        <dbReference type="PROSITE" id="PS01358"/>
    </source>
</evidence>
<evidence type="ECO:0000256" key="4">
    <source>
        <dbReference type="SAM" id="Phobius"/>
    </source>
</evidence>
<dbReference type="EMBL" id="DVIU01000291">
    <property type="protein sequence ID" value="HIS37773.1"/>
    <property type="molecule type" value="Genomic_DNA"/>
</dbReference>
<keyword evidence="4" id="KW-1133">Transmembrane helix</keyword>
<accession>A0A9D1JP88</accession>
<keyword evidence="3" id="KW-0862">Zinc</keyword>
<comment type="caution">
    <text evidence="6">The sequence shown here is derived from an EMBL/GenBank/DDBJ whole genome shotgun (WGS) entry which is preliminary data.</text>
</comment>
<sequence length="276" mass="30778">MWQCKYCDSWNSDEEKFCPVCDKSRQYSYVMTLTKKRADKLGLTGEIVVPKDFNVIGKGAFKSRADITAVILHSGVTKIEQEAFSGCVNLKEVKCEGEFASISSKAFANCLSLDPKNYPSATRFTAKDAFFINAEISRMDKLITSLNKCVQRYQKIKLSQENRGADTQETQDKIIAITEKISEAETYKINLAQGMADPYNIVLYAAIVSSEVGSVDRAEEEETSAAHERIERTIGTESKYSRLTPKSKRRIRNFAIGIAVGVVLATLITILLVILL</sequence>
<dbReference type="InterPro" id="IPR026906">
    <property type="entry name" value="LRR_5"/>
</dbReference>
<dbReference type="Pfam" id="PF13306">
    <property type="entry name" value="LRR_5"/>
    <property type="match status" value="1"/>
</dbReference>
<dbReference type="GO" id="GO:0008270">
    <property type="term" value="F:zinc ion binding"/>
    <property type="evidence" value="ECO:0007669"/>
    <property type="project" value="UniProtKB-KW"/>
</dbReference>
<dbReference type="Gene3D" id="3.80.10.10">
    <property type="entry name" value="Ribonuclease Inhibitor"/>
    <property type="match status" value="1"/>
</dbReference>
<protein>
    <submittedName>
        <fullName evidence="6">Leucine-rich repeat protein</fullName>
    </submittedName>
</protein>
<feature type="domain" description="RanBP2-type" evidence="5">
    <location>
        <begin position="2"/>
        <end position="21"/>
    </location>
</feature>
<organism evidence="6 7">
    <name type="scientific">Candidatus Scatousia excrementigallinarum</name>
    <dbReference type="NCBI Taxonomy" id="2840935"/>
    <lineage>
        <taxon>Bacteria</taxon>
        <taxon>Candidatus Scatousia</taxon>
    </lineage>
</organism>
<dbReference type="PROSITE" id="PS01358">
    <property type="entry name" value="ZF_RANBP2_1"/>
    <property type="match status" value="1"/>
</dbReference>
<feature type="transmembrane region" description="Helical" evidence="4">
    <location>
        <begin position="254"/>
        <end position="275"/>
    </location>
</feature>
<reference evidence="6" key="2">
    <citation type="journal article" date="2021" name="PeerJ">
        <title>Extensive microbial diversity within the chicken gut microbiome revealed by metagenomics and culture.</title>
        <authorList>
            <person name="Gilroy R."/>
            <person name="Ravi A."/>
            <person name="Getino M."/>
            <person name="Pursley I."/>
            <person name="Horton D.L."/>
            <person name="Alikhan N.F."/>
            <person name="Baker D."/>
            <person name="Gharbi K."/>
            <person name="Hall N."/>
            <person name="Watson M."/>
            <person name="Adriaenssens E.M."/>
            <person name="Foster-Nyarko E."/>
            <person name="Jarju S."/>
            <person name="Secka A."/>
            <person name="Antonio M."/>
            <person name="Oren A."/>
            <person name="Chaudhuri R.R."/>
            <person name="La Ragione R."/>
            <person name="Hildebrand F."/>
            <person name="Pallen M.J."/>
        </authorList>
    </citation>
    <scope>NUCLEOTIDE SEQUENCE</scope>
    <source>
        <strain evidence="6">6276</strain>
    </source>
</reference>
<reference evidence="6" key="1">
    <citation type="submission" date="2020-10" db="EMBL/GenBank/DDBJ databases">
        <authorList>
            <person name="Gilroy R."/>
        </authorList>
    </citation>
    <scope>NUCLEOTIDE SEQUENCE</scope>
    <source>
        <strain evidence="6">6276</strain>
    </source>
</reference>
<evidence type="ECO:0000256" key="2">
    <source>
        <dbReference type="ARBA" id="ARBA00022771"/>
    </source>
</evidence>
<proteinExistence type="predicted"/>
<dbReference type="InterPro" id="IPR001876">
    <property type="entry name" value="Znf_RanBP2"/>
</dbReference>
<name>A0A9D1JP88_9BACT</name>
<dbReference type="AlphaFoldDB" id="A0A9D1JP88"/>
<evidence type="ECO:0000256" key="1">
    <source>
        <dbReference type="ARBA" id="ARBA00022723"/>
    </source>
</evidence>
<evidence type="ECO:0000256" key="3">
    <source>
        <dbReference type="ARBA" id="ARBA00022833"/>
    </source>
</evidence>
<keyword evidence="1" id="KW-0479">Metal-binding</keyword>
<dbReference type="Proteomes" id="UP000823928">
    <property type="component" value="Unassembled WGS sequence"/>
</dbReference>